<keyword evidence="3" id="KW-0862">Zinc</keyword>
<sequence>MIEGRCHCTSLSWRTPALPAWLSVCTCSFCRRAGVLWGEVAADTAQLRDEAGTATRYLRENATLAFVFCSACGNLSHWESLTGPVRLKLNFRLADPALLEGLNVRTFDGADSFTYLDTP</sequence>
<dbReference type="Gene3D" id="2.170.150.70">
    <property type="match status" value="1"/>
</dbReference>
<dbReference type="OrthoDB" id="9807246at2"/>
<comment type="similarity">
    <text evidence="1">Belongs to the Gfa family.</text>
</comment>
<evidence type="ECO:0000313" key="6">
    <source>
        <dbReference type="Proteomes" id="UP000305451"/>
    </source>
</evidence>
<keyword evidence="6" id="KW-1185">Reference proteome</keyword>
<dbReference type="GO" id="GO:0046872">
    <property type="term" value="F:metal ion binding"/>
    <property type="evidence" value="ECO:0007669"/>
    <property type="project" value="UniProtKB-KW"/>
</dbReference>
<dbReference type="PANTHER" id="PTHR28620">
    <property type="entry name" value="CENTROMERE PROTEIN V"/>
    <property type="match status" value="1"/>
</dbReference>
<dbReference type="InterPro" id="IPR006913">
    <property type="entry name" value="CENP-V/GFA"/>
</dbReference>
<feature type="domain" description="CENP-V/GFA" evidence="4">
    <location>
        <begin position="2"/>
        <end position="119"/>
    </location>
</feature>
<dbReference type="Pfam" id="PF04828">
    <property type="entry name" value="GFA"/>
    <property type="match status" value="1"/>
</dbReference>
<evidence type="ECO:0000256" key="3">
    <source>
        <dbReference type="ARBA" id="ARBA00022833"/>
    </source>
</evidence>
<comment type="caution">
    <text evidence="5">The sequence shown here is derived from an EMBL/GenBank/DDBJ whole genome shotgun (WGS) entry which is preliminary data.</text>
</comment>
<dbReference type="PANTHER" id="PTHR28620:SF1">
    <property type="entry name" value="CENP-V_GFA DOMAIN-CONTAINING PROTEIN"/>
    <property type="match status" value="1"/>
</dbReference>
<gene>
    <name evidence="5" type="ORF">E5162_02200</name>
</gene>
<dbReference type="AlphaFoldDB" id="A0A4S2HDI6"/>
<dbReference type="PROSITE" id="PS51891">
    <property type="entry name" value="CENP_V_GFA"/>
    <property type="match status" value="1"/>
</dbReference>
<reference evidence="5 6" key="1">
    <citation type="journal article" date="2013" name="Int. J. Syst. Evol. Microbiol.">
        <title>Marinicauda pacifica gen. nov., sp. nov., a prosthecate alphaproteobacterium of the family Hyphomonadaceae isolated from deep seawater.</title>
        <authorList>
            <person name="Zhang X.Y."/>
            <person name="Li G.W."/>
            <person name="Wang C.S."/>
            <person name="Zhang Y.J."/>
            <person name="Xu X.W."/>
            <person name="Li H."/>
            <person name="Liu A."/>
            <person name="Liu C."/>
            <person name="Xie B.B."/>
            <person name="Qin Q.L."/>
            <person name="Xu Z."/>
            <person name="Chen X.L."/>
            <person name="Zhou B.C."/>
            <person name="Zhang Y.Z."/>
        </authorList>
    </citation>
    <scope>NUCLEOTIDE SEQUENCE [LARGE SCALE GENOMIC DNA]</scope>
    <source>
        <strain evidence="5 6">P-1 km-3</strain>
    </source>
</reference>
<dbReference type="RefSeq" id="WP_135943310.1">
    <property type="nucleotide sequence ID" value="NZ_BMEI01000001.1"/>
</dbReference>
<dbReference type="SUPFAM" id="SSF51316">
    <property type="entry name" value="Mss4-like"/>
    <property type="match status" value="1"/>
</dbReference>
<evidence type="ECO:0000313" key="5">
    <source>
        <dbReference type="EMBL" id="TGY94115.1"/>
    </source>
</evidence>
<name>A0A4S2HDI6_9PROT</name>
<dbReference type="GO" id="GO:0016846">
    <property type="term" value="F:carbon-sulfur lyase activity"/>
    <property type="evidence" value="ECO:0007669"/>
    <property type="project" value="InterPro"/>
</dbReference>
<evidence type="ECO:0000259" key="4">
    <source>
        <dbReference type="PROSITE" id="PS51891"/>
    </source>
</evidence>
<proteinExistence type="inferred from homology"/>
<dbReference type="Proteomes" id="UP000305451">
    <property type="component" value="Unassembled WGS sequence"/>
</dbReference>
<dbReference type="EMBL" id="SRXV01000001">
    <property type="protein sequence ID" value="TGY94115.1"/>
    <property type="molecule type" value="Genomic_DNA"/>
</dbReference>
<dbReference type="InterPro" id="IPR052355">
    <property type="entry name" value="CENP-V-like"/>
</dbReference>
<evidence type="ECO:0000256" key="1">
    <source>
        <dbReference type="ARBA" id="ARBA00005495"/>
    </source>
</evidence>
<keyword evidence="2" id="KW-0479">Metal-binding</keyword>
<protein>
    <submittedName>
        <fullName evidence="5">GFA family protein</fullName>
    </submittedName>
</protein>
<dbReference type="InterPro" id="IPR011057">
    <property type="entry name" value="Mss4-like_sf"/>
</dbReference>
<organism evidence="5 6">
    <name type="scientific">Marinicauda pacifica</name>
    <dbReference type="NCBI Taxonomy" id="1133559"/>
    <lineage>
        <taxon>Bacteria</taxon>
        <taxon>Pseudomonadati</taxon>
        <taxon>Pseudomonadota</taxon>
        <taxon>Alphaproteobacteria</taxon>
        <taxon>Maricaulales</taxon>
        <taxon>Maricaulaceae</taxon>
        <taxon>Marinicauda</taxon>
    </lineage>
</organism>
<accession>A0A4S2HDI6</accession>
<evidence type="ECO:0000256" key="2">
    <source>
        <dbReference type="ARBA" id="ARBA00022723"/>
    </source>
</evidence>